<protein>
    <submittedName>
        <fullName evidence="7">AMP-binding protein</fullName>
    </submittedName>
</protein>
<evidence type="ECO:0000256" key="3">
    <source>
        <dbReference type="ARBA" id="ARBA00022741"/>
    </source>
</evidence>
<dbReference type="Gene3D" id="3.30.300.30">
    <property type="match status" value="1"/>
</dbReference>
<sequence length="561" mass="58858">MVTVAELIGAQARRAGTGLLGPGGVRYRHAETAAAAASRAALFRRRHRPGMEPHIGILADNTAEFVFWLEAAALAGAALVGVNPTRRGAELARDIRHAECEVLVTSRSYLPLLAGIGLGGGAGGGRGGGCGGSSGGGALPLLVVDDPDYAEALAPFRGVGPEDVDPVAPITDETRMLLYFTSGSTGAPKAVTCVQGRLAASGAAMAERFALTASDVCYIPMPMFHGNAVLANWGPALVAGAAVALRDRFSASGFLPDVRAYQATYFTYVGRAVSYILATPEHPDDARNTLRAGFGTEAGPVDRDRFERRFGCPLSEGYGASEGGINIVAPRTFPAAVLARGTAVGRTDPTLSVLDTETGAPCPPGAFDPAGRLLNGAAAIGELVRTGPGAFTGYWKNPEADAERFTEGRYHSGDLFYADSAGWLYFAARKADRMRVDGENLSVALLEAILARWEPVSGVAAYAVPDEVSGDAVMCSLVLNQGAGFDPRAFADFLTAQADLGTKMAPRFVRVTDTLITTATEKISRYALREQGWWDVGEDVVWTRAGRELVYEVLGVGRAAQ</sequence>
<dbReference type="PROSITE" id="PS00455">
    <property type="entry name" value="AMP_BINDING"/>
    <property type="match status" value="1"/>
</dbReference>
<evidence type="ECO:0000256" key="4">
    <source>
        <dbReference type="ARBA" id="ARBA00022840"/>
    </source>
</evidence>
<accession>A0ABN2UG02</accession>
<dbReference type="Pfam" id="PF13193">
    <property type="entry name" value="AMP-binding_C"/>
    <property type="match status" value="1"/>
</dbReference>
<reference evidence="7 8" key="1">
    <citation type="journal article" date="2019" name="Int. J. Syst. Evol. Microbiol.">
        <title>The Global Catalogue of Microorganisms (GCM) 10K type strain sequencing project: providing services to taxonomists for standard genome sequencing and annotation.</title>
        <authorList>
            <consortium name="The Broad Institute Genomics Platform"/>
            <consortium name="The Broad Institute Genome Sequencing Center for Infectious Disease"/>
            <person name="Wu L."/>
            <person name="Ma J."/>
        </authorList>
    </citation>
    <scope>NUCLEOTIDE SEQUENCE [LARGE SCALE GENOMIC DNA]</scope>
    <source>
        <strain evidence="7 8">JCM 16014</strain>
    </source>
</reference>
<proteinExistence type="inferred from homology"/>
<dbReference type="Proteomes" id="UP001500751">
    <property type="component" value="Unassembled WGS sequence"/>
</dbReference>
<feature type="domain" description="AMP-dependent synthetase/ligase" evidence="5">
    <location>
        <begin position="24"/>
        <end position="395"/>
    </location>
</feature>
<dbReference type="RefSeq" id="WP_344667352.1">
    <property type="nucleotide sequence ID" value="NZ_BAAAQN010000024.1"/>
</dbReference>
<name>A0ABN2UG02_9ACTN</name>
<keyword evidence="2" id="KW-0436">Ligase</keyword>
<feature type="domain" description="AMP-binding enzyme C-terminal" evidence="6">
    <location>
        <begin position="446"/>
        <end position="522"/>
    </location>
</feature>
<keyword evidence="8" id="KW-1185">Reference proteome</keyword>
<dbReference type="InterPro" id="IPR025110">
    <property type="entry name" value="AMP-bd_C"/>
</dbReference>
<comment type="caution">
    <text evidence="7">The sequence shown here is derived from an EMBL/GenBank/DDBJ whole genome shotgun (WGS) entry which is preliminary data.</text>
</comment>
<evidence type="ECO:0000256" key="2">
    <source>
        <dbReference type="ARBA" id="ARBA00022598"/>
    </source>
</evidence>
<organism evidence="7 8">
    <name type="scientific">Catenulispora yoronensis</name>
    <dbReference type="NCBI Taxonomy" id="450799"/>
    <lineage>
        <taxon>Bacteria</taxon>
        <taxon>Bacillati</taxon>
        <taxon>Actinomycetota</taxon>
        <taxon>Actinomycetes</taxon>
        <taxon>Catenulisporales</taxon>
        <taxon>Catenulisporaceae</taxon>
        <taxon>Catenulispora</taxon>
    </lineage>
</organism>
<dbReference type="Gene3D" id="3.40.50.12780">
    <property type="entry name" value="N-terminal domain of ligase-like"/>
    <property type="match status" value="1"/>
</dbReference>
<dbReference type="InterPro" id="IPR000873">
    <property type="entry name" value="AMP-dep_synth/lig_dom"/>
</dbReference>
<dbReference type="SUPFAM" id="SSF56801">
    <property type="entry name" value="Acetyl-CoA synthetase-like"/>
    <property type="match status" value="1"/>
</dbReference>
<keyword evidence="3" id="KW-0547">Nucleotide-binding</keyword>
<dbReference type="InterPro" id="IPR020845">
    <property type="entry name" value="AMP-binding_CS"/>
</dbReference>
<evidence type="ECO:0000313" key="7">
    <source>
        <dbReference type="EMBL" id="GAA2036774.1"/>
    </source>
</evidence>
<dbReference type="PANTHER" id="PTHR43107">
    <property type="entry name" value="LONG-CHAIN FATTY ACID TRANSPORT PROTEIN"/>
    <property type="match status" value="1"/>
</dbReference>
<evidence type="ECO:0000256" key="1">
    <source>
        <dbReference type="ARBA" id="ARBA00006432"/>
    </source>
</evidence>
<dbReference type="Pfam" id="PF00501">
    <property type="entry name" value="AMP-binding"/>
    <property type="match status" value="1"/>
</dbReference>
<dbReference type="InterPro" id="IPR045851">
    <property type="entry name" value="AMP-bd_C_sf"/>
</dbReference>
<evidence type="ECO:0000259" key="5">
    <source>
        <dbReference type="Pfam" id="PF00501"/>
    </source>
</evidence>
<dbReference type="InterPro" id="IPR042099">
    <property type="entry name" value="ANL_N_sf"/>
</dbReference>
<keyword evidence="4" id="KW-0067">ATP-binding</keyword>
<evidence type="ECO:0000259" key="6">
    <source>
        <dbReference type="Pfam" id="PF13193"/>
    </source>
</evidence>
<evidence type="ECO:0000313" key="8">
    <source>
        <dbReference type="Proteomes" id="UP001500751"/>
    </source>
</evidence>
<gene>
    <name evidence="7" type="ORF">GCM10009839_42290</name>
</gene>
<dbReference type="PANTHER" id="PTHR43107:SF15">
    <property type="entry name" value="FATTY ACID TRANSPORT PROTEIN 3, ISOFORM A"/>
    <property type="match status" value="1"/>
</dbReference>
<comment type="similarity">
    <text evidence="1">Belongs to the ATP-dependent AMP-binding enzyme family.</text>
</comment>
<dbReference type="EMBL" id="BAAAQN010000024">
    <property type="protein sequence ID" value="GAA2036774.1"/>
    <property type="molecule type" value="Genomic_DNA"/>
</dbReference>